<feature type="region of interest" description="Disordered" evidence="1">
    <location>
        <begin position="86"/>
        <end position="122"/>
    </location>
</feature>
<sequence>MSRTEQRERLPRRTLFALSETLGMSLPVLPVHMKYPLFDVSVGQPTVTGEVTQSLRHDRPQFRRHHHAEHASQADGLGHGAAARNSFHHDGGRHGHATRIHENNRRSHKRNRRRHLRKGHLKAHRAESHLYGYLLRNQKACGVKLKICLPASKHPRFQVVLHPRCNKKQPT</sequence>
<dbReference type="EMBL" id="MK572848">
    <property type="protein sequence ID" value="QGQ62309.1"/>
    <property type="molecule type" value="Genomic_DNA"/>
</dbReference>
<evidence type="ECO:0000313" key="3">
    <source>
        <dbReference type="Proteomes" id="UP000422840"/>
    </source>
</evidence>
<protein>
    <submittedName>
        <fullName evidence="2">ORF6</fullName>
    </submittedName>
</protein>
<evidence type="ECO:0000313" key="2">
    <source>
        <dbReference type="EMBL" id="QGQ62309.1"/>
    </source>
</evidence>
<feature type="compositionally biased region" description="Basic and acidic residues" evidence="1">
    <location>
        <begin position="87"/>
        <end position="105"/>
    </location>
</feature>
<proteinExistence type="predicted"/>
<evidence type="ECO:0000256" key="1">
    <source>
        <dbReference type="SAM" id="MobiDB-lite"/>
    </source>
</evidence>
<feature type="region of interest" description="Disordered" evidence="1">
    <location>
        <begin position="61"/>
        <end position="80"/>
    </location>
</feature>
<accession>A0A650BYM1</accession>
<dbReference type="Proteomes" id="UP000422840">
    <property type="component" value="Segment"/>
</dbReference>
<name>A0A650BYM1_9ADEN</name>
<reference evidence="2 3" key="1">
    <citation type="journal article" date="2019" name="Viruses">
        <title>Fowl Adenovirus (FAdV) Recombination with Intertypic Crossovers in Genomes of FAdV-D and FAdV-E, Displaying Hybrid Serological Phenotypes.</title>
        <authorList>
            <person name="Schachner A."/>
            <person name="Gonzalez G."/>
            <person name="Endler L."/>
            <person name="Ito K."/>
            <person name="Hess M."/>
        </authorList>
    </citation>
    <scope>NUCLEOTIDE SEQUENCE [LARGE SCALE GENOMIC DNA]</scope>
    <source>
        <strain evidence="2 3">11-7127</strain>
    </source>
</reference>
<feature type="compositionally biased region" description="Basic residues" evidence="1">
    <location>
        <begin position="106"/>
        <end position="122"/>
    </location>
</feature>
<organism evidence="2 3">
    <name type="scientific">Fowl aviadenovirus A</name>
    <dbReference type="NCBI Taxonomy" id="190061"/>
    <lineage>
        <taxon>Viruses</taxon>
        <taxon>Varidnaviria</taxon>
        <taxon>Bamfordvirae</taxon>
        <taxon>Preplasmiviricota</taxon>
        <taxon>Polisuviricotina</taxon>
        <taxon>Pharingeaviricetes</taxon>
        <taxon>Rowavirales</taxon>
        <taxon>Adenoviridae</taxon>
        <taxon>Aviadenovirus</taxon>
        <taxon>Aviadenovirus ventriculi</taxon>
    </lineage>
</organism>